<dbReference type="InterPro" id="IPR000073">
    <property type="entry name" value="AB_hydrolase_1"/>
</dbReference>
<dbReference type="RefSeq" id="WP_241869376.1">
    <property type="nucleotide sequence ID" value="NZ_BANC01000046.1"/>
</dbReference>
<dbReference type="PANTHER" id="PTHR36837:SF2">
    <property type="entry name" value="POLY(3-HYDROXYALKANOATE) POLYMERASE SUBUNIT PHAC"/>
    <property type="match status" value="1"/>
</dbReference>
<organism evidence="2 3">
    <name type="scientific">Acidocella aminolytica 101 = DSM 11237</name>
    <dbReference type="NCBI Taxonomy" id="1120923"/>
    <lineage>
        <taxon>Bacteria</taxon>
        <taxon>Pseudomonadati</taxon>
        <taxon>Pseudomonadota</taxon>
        <taxon>Alphaproteobacteria</taxon>
        <taxon>Acetobacterales</taxon>
        <taxon>Acidocellaceae</taxon>
        <taxon>Acidocella</taxon>
    </lineage>
</organism>
<sequence>METAPDQQARGRLFEEIQCRDKALIAGIAAYRCDVYVREMRDPPAIWEEGESRVLDYGGEGPAVLFVPSLINRAYILDLMENASMLRWLSGQGVHPYLLDWGWPGEVERRFSLTDYIAGRLERALAAMPGPVVLVGYCMGGMLALAAALRAETFGAKRVSALGLFATPWDFHAEDPDAAKRVAESVPFMEGAMQFSGTLPIDALNTMFAMVDPYGVGEKYRDFAGQDKLSPRARRFVAMEDWLADGVPLAAPVAREALSGWYGANTPVQGQWRVAGLPVQPEALAMPCFCAIPAKDRLVPAASARGLAARLRNVTVIEPKAGHIGMVAGTRAETSLWRPFKDWVLGLS</sequence>
<dbReference type="InterPro" id="IPR029058">
    <property type="entry name" value="AB_hydrolase_fold"/>
</dbReference>
<dbReference type="AlphaFoldDB" id="A0A0D6PFP1"/>
<dbReference type="Proteomes" id="UP000032668">
    <property type="component" value="Unassembled WGS sequence"/>
</dbReference>
<keyword evidence="2" id="KW-0378">Hydrolase</keyword>
<protein>
    <submittedName>
        <fullName evidence="2">Poly-beta-hydroxybutyrate polymerase/alpha/beta hydrolase</fullName>
    </submittedName>
</protein>
<name>A0A0D6PFP1_9PROT</name>
<dbReference type="STRING" id="1120923.SAMN02746095_01649"/>
<evidence type="ECO:0000313" key="3">
    <source>
        <dbReference type="Proteomes" id="UP000032668"/>
    </source>
</evidence>
<dbReference type="GO" id="GO:0016787">
    <property type="term" value="F:hydrolase activity"/>
    <property type="evidence" value="ECO:0007669"/>
    <property type="project" value="UniProtKB-KW"/>
</dbReference>
<comment type="caution">
    <text evidence="2">The sequence shown here is derived from an EMBL/GenBank/DDBJ whole genome shotgun (WGS) entry which is preliminary data.</text>
</comment>
<feature type="domain" description="AB hydrolase-1" evidence="1">
    <location>
        <begin position="86"/>
        <end position="327"/>
    </location>
</feature>
<evidence type="ECO:0000313" key="2">
    <source>
        <dbReference type="EMBL" id="GAN80497.1"/>
    </source>
</evidence>
<reference evidence="2 3" key="1">
    <citation type="submission" date="2012-11" db="EMBL/GenBank/DDBJ databases">
        <title>Whole genome sequence of Acidocella aminolytica 101 = DSM 11237.</title>
        <authorList>
            <person name="Azuma Y."/>
            <person name="Higashiura N."/>
            <person name="Hirakawa H."/>
            <person name="Matsushita K."/>
        </authorList>
    </citation>
    <scope>NUCLEOTIDE SEQUENCE [LARGE SCALE GENOMIC DNA]</scope>
    <source>
        <strain evidence="3">101 / DSM 11237</strain>
    </source>
</reference>
<dbReference type="InterPro" id="IPR051321">
    <property type="entry name" value="PHA/PHB_synthase"/>
</dbReference>
<dbReference type="PANTHER" id="PTHR36837">
    <property type="entry name" value="POLY(3-HYDROXYALKANOATE) POLYMERASE SUBUNIT PHAC"/>
    <property type="match status" value="1"/>
</dbReference>
<dbReference type="Gene3D" id="3.40.50.1820">
    <property type="entry name" value="alpha/beta hydrolase"/>
    <property type="match status" value="1"/>
</dbReference>
<dbReference type="EMBL" id="BANC01000046">
    <property type="protein sequence ID" value="GAN80497.1"/>
    <property type="molecule type" value="Genomic_DNA"/>
</dbReference>
<evidence type="ECO:0000259" key="1">
    <source>
        <dbReference type="Pfam" id="PF12697"/>
    </source>
</evidence>
<gene>
    <name evidence="2" type="ORF">Aam_047_078</name>
</gene>
<dbReference type="Pfam" id="PF12697">
    <property type="entry name" value="Abhydrolase_6"/>
    <property type="match status" value="1"/>
</dbReference>
<dbReference type="SUPFAM" id="SSF53474">
    <property type="entry name" value="alpha/beta-Hydrolases"/>
    <property type="match status" value="1"/>
</dbReference>
<proteinExistence type="predicted"/>
<accession>A0A0D6PFP1</accession>
<keyword evidence="3" id="KW-1185">Reference proteome</keyword>